<protein>
    <submittedName>
        <fullName evidence="2">Uncharacterized protein</fullName>
    </submittedName>
</protein>
<keyword evidence="3" id="KW-1185">Reference proteome</keyword>
<feature type="chain" id="PRO_5002184185" evidence="1">
    <location>
        <begin position="21"/>
        <end position="215"/>
    </location>
</feature>
<name>A0A0C5WJX9_9GAMM</name>
<sequence>MLKTKIMLLAALVASPMALADGGSYGGGYGDSYGGGYGDSYGGGYGDSYGGDDYNDYDNVTIEGSFNKTLTVNTDKSINKTYTEDYVGNEDNDKLIMKNVGNTYDKVLEDNSHNDWSVVSKGHHEWEELLAESLIDGAVMGNTVTYGGACCKGSSADVYVDHANTMHSGYQAASGINIAGQNVGNNSMVQQTTSTNAALVGSGGATLPGGGGGSY</sequence>
<keyword evidence="1" id="KW-0732">Signal</keyword>
<dbReference type="KEGG" id="pgb:H744_1c0389"/>
<organism evidence="2 3">
    <name type="scientific">Photobacterium gaetbulicola Gung47</name>
    <dbReference type="NCBI Taxonomy" id="658445"/>
    <lineage>
        <taxon>Bacteria</taxon>
        <taxon>Pseudomonadati</taxon>
        <taxon>Pseudomonadota</taxon>
        <taxon>Gammaproteobacteria</taxon>
        <taxon>Vibrionales</taxon>
        <taxon>Vibrionaceae</taxon>
        <taxon>Photobacterium</taxon>
    </lineage>
</organism>
<accession>A0A0C5WJX9</accession>
<dbReference type="STRING" id="658445.H744_1c0389"/>
<proteinExistence type="predicted"/>
<dbReference type="OrthoDB" id="5815307at2"/>
<reference evidence="2 3" key="1">
    <citation type="submission" date="2013-05" db="EMBL/GenBank/DDBJ databases">
        <title>Complete genome sequence of the lipase-producing bacterium Photobacterium gaetbulicola Gung47.</title>
        <authorList>
            <person name="Kim Y.-O."/>
        </authorList>
    </citation>
    <scope>NUCLEOTIDE SEQUENCE [LARGE SCALE GENOMIC DNA]</scope>
    <source>
        <strain evidence="2 3">Gung47</strain>
    </source>
</reference>
<evidence type="ECO:0000313" key="3">
    <source>
        <dbReference type="Proteomes" id="UP000032303"/>
    </source>
</evidence>
<dbReference type="HOGENOM" id="CLU_1298798_0_0_6"/>
<dbReference type="AlphaFoldDB" id="A0A0C5WJX9"/>
<dbReference type="PATRIC" id="fig|658445.3.peg.426"/>
<evidence type="ECO:0000256" key="1">
    <source>
        <dbReference type="SAM" id="SignalP"/>
    </source>
</evidence>
<dbReference type="EMBL" id="CP005973">
    <property type="protein sequence ID" value="AJR05414.1"/>
    <property type="molecule type" value="Genomic_DNA"/>
</dbReference>
<evidence type="ECO:0000313" key="2">
    <source>
        <dbReference type="EMBL" id="AJR05414.1"/>
    </source>
</evidence>
<dbReference type="Proteomes" id="UP000032303">
    <property type="component" value="Chromosome 1"/>
</dbReference>
<gene>
    <name evidence="2" type="ORF">H744_1c0389</name>
</gene>
<feature type="signal peptide" evidence="1">
    <location>
        <begin position="1"/>
        <end position="20"/>
    </location>
</feature>